<reference evidence="1" key="1">
    <citation type="submission" date="2014-09" db="EMBL/GenBank/DDBJ databases">
        <authorList>
            <person name="Magalhaes I.L.F."/>
            <person name="Oliveira U."/>
            <person name="Santos F.R."/>
            <person name="Vidigal T.H.D.A."/>
            <person name="Brescovit A.D."/>
            <person name="Santos A.J."/>
        </authorList>
    </citation>
    <scope>NUCLEOTIDE SEQUENCE</scope>
    <source>
        <tissue evidence="1">Shoot tissue taken approximately 20 cm above the soil surface</tissue>
    </source>
</reference>
<protein>
    <submittedName>
        <fullName evidence="1">Uncharacterized protein</fullName>
    </submittedName>
</protein>
<dbReference type="AlphaFoldDB" id="A0A0A9BS44"/>
<accession>A0A0A9BS44</accession>
<organism evidence="1">
    <name type="scientific">Arundo donax</name>
    <name type="common">Giant reed</name>
    <name type="synonym">Donax arundinaceus</name>
    <dbReference type="NCBI Taxonomy" id="35708"/>
    <lineage>
        <taxon>Eukaryota</taxon>
        <taxon>Viridiplantae</taxon>
        <taxon>Streptophyta</taxon>
        <taxon>Embryophyta</taxon>
        <taxon>Tracheophyta</taxon>
        <taxon>Spermatophyta</taxon>
        <taxon>Magnoliopsida</taxon>
        <taxon>Liliopsida</taxon>
        <taxon>Poales</taxon>
        <taxon>Poaceae</taxon>
        <taxon>PACMAD clade</taxon>
        <taxon>Arundinoideae</taxon>
        <taxon>Arundineae</taxon>
        <taxon>Arundo</taxon>
    </lineage>
</organism>
<evidence type="ECO:0000313" key="1">
    <source>
        <dbReference type="EMBL" id="JAD66884.1"/>
    </source>
</evidence>
<name>A0A0A9BS44_ARUDO</name>
<sequence length="31" mass="3651">MLNEMLIEKEFELACQSSLEEYGLTEDPFLK</sequence>
<proteinExistence type="predicted"/>
<reference evidence="1" key="2">
    <citation type="journal article" date="2015" name="Data Brief">
        <title>Shoot transcriptome of the giant reed, Arundo donax.</title>
        <authorList>
            <person name="Barrero R.A."/>
            <person name="Guerrero F.D."/>
            <person name="Moolhuijzen P."/>
            <person name="Goolsby J.A."/>
            <person name="Tidwell J."/>
            <person name="Bellgard S.E."/>
            <person name="Bellgard M.I."/>
        </authorList>
    </citation>
    <scope>NUCLEOTIDE SEQUENCE</scope>
    <source>
        <tissue evidence="1">Shoot tissue taken approximately 20 cm above the soil surface</tissue>
    </source>
</reference>
<dbReference type="EMBL" id="GBRH01231011">
    <property type="protein sequence ID" value="JAD66884.1"/>
    <property type="molecule type" value="Transcribed_RNA"/>
</dbReference>